<accession>A0ABD1AXY1</accession>
<keyword evidence="2" id="KW-1185">Reference proteome</keyword>
<evidence type="ECO:0000313" key="1">
    <source>
        <dbReference type="EMBL" id="KAL1203701.1"/>
    </source>
</evidence>
<evidence type="ECO:0000313" key="2">
    <source>
        <dbReference type="Proteomes" id="UP001558713"/>
    </source>
</evidence>
<organism evidence="1 2">
    <name type="scientific">Cardamine amara subsp. amara</name>
    <dbReference type="NCBI Taxonomy" id="228776"/>
    <lineage>
        <taxon>Eukaryota</taxon>
        <taxon>Viridiplantae</taxon>
        <taxon>Streptophyta</taxon>
        <taxon>Embryophyta</taxon>
        <taxon>Tracheophyta</taxon>
        <taxon>Spermatophyta</taxon>
        <taxon>Magnoliopsida</taxon>
        <taxon>eudicotyledons</taxon>
        <taxon>Gunneridae</taxon>
        <taxon>Pentapetalae</taxon>
        <taxon>rosids</taxon>
        <taxon>malvids</taxon>
        <taxon>Brassicales</taxon>
        <taxon>Brassicaceae</taxon>
        <taxon>Cardamineae</taxon>
        <taxon>Cardamine</taxon>
    </lineage>
</organism>
<dbReference type="AlphaFoldDB" id="A0ABD1AXY1"/>
<protein>
    <submittedName>
        <fullName evidence="1">F-box protein</fullName>
    </submittedName>
</protein>
<comment type="caution">
    <text evidence="1">The sequence shown here is derived from an EMBL/GenBank/DDBJ whole genome shotgun (WGS) entry which is preliminary data.</text>
</comment>
<name>A0ABD1AXY1_CARAN</name>
<dbReference type="EMBL" id="JBANAX010000552">
    <property type="protein sequence ID" value="KAL1203701.1"/>
    <property type="molecule type" value="Genomic_DNA"/>
</dbReference>
<dbReference type="Proteomes" id="UP001558713">
    <property type="component" value="Unassembled WGS sequence"/>
</dbReference>
<sequence length="92" mass="10472">MYKLTPTFVNGWIYWFSRDKTKLVAFDLHMEMFRVVQNPIVSDEASSSSSSVYMHMGSVDDDPLVLCGFQREMEMACNTFGGSLTATQEGHY</sequence>
<gene>
    <name evidence="1" type="ORF">V5N11_035134</name>
</gene>
<reference evidence="1 2" key="1">
    <citation type="submission" date="2024-04" db="EMBL/GenBank/DDBJ databases">
        <title>Genome assembly C_amara_ONT_v2.</title>
        <authorList>
            <person name="Yant L."/>
            <person name="Moore C."/>
            <person name="Slenker M."/>
        </authorList>
    </citation>
    <scope>NUCLEOTIDE SEQUENCE [LARGE SCALE GENOMIC DNA]</scope>
    <source>
        <tissue evidence="1">Leaf</tissue>
    </source>
</reference>
<proteinExistence type="predicted"/>